<keyword evidence="5 8" id="KW-0106">Calcium</keyword>
<dbReference type="Proteomes" id="UP000316079">
    <property type="component" value="Unassembled WGS sequence"/>
</dbReference>
<dbReference type="FunFam" id="1.20.90.10:FF:000007">
    <property type="entry name" value="Acidic phospholipase A2"/>
    <property type="match status" value="1"/>
</dbReference>
<dbReference type="GO" id="GO:0050482">
    <property type="term" value="P:arachidonate secretion"/>
    <property type="evidence" value="ECO:0007669"/>
    <property type="project" value="InterPro"/>
</dbReference>
<keyword evidence="2 8" id="KW-0964">Secreted</keyword>
<dbReference type="PANTHER" id="PTHR11716">
    <property type="entry name" value="PHOSPHOLIPASE A2 FAMILY MEMBER"/>
    <property type="match status" value="1"/>
</dbReference>
<dbReference type="InterPro" id="IPR001211">
    <property type="entry name" value="PLA2"/>
</dbReference>
<feature type="binding site" evidence="5">
    <location>
        <position position="72"/>
    </location>
    <ligand>
        <name>Ca(2+)</name>
        <dbReference type="ChEBI" id="CHEBI:29108"/>
    </ligand>
</feature>
<dbReference type="PANTHER" id="PTHR11716:SF94">
    <property type="entry name" value="PHOSPHOLIPASE A2"/>
    <property type="match status" value="1"/>
</dbReference>
<accession>A0A553NJH2</accession>
<evidence type="ECO:0000259" key="9">
    <source>
        <dbReference type="SMART" id="SM00085"/>
    </source>
</evidence>
<evidence type="ECO:0000256" key="6">
    <source>
        <dbReference type="PIRSR" id="PIRSR601211-3"/>
    </source>
</evidence>
<evidence type="ECO:0000313" key="11">
    <source>
        <dbReference type="Proteomes" id="UP000316079"/>
    </source>
</evidence>
<dbReference type="InterPro" id="IPR033113">
    <property type="entry name" value="PLA2_histidine"/>
</dbReference>
<comment type="cofactor">
    <cofactor evidence="5">
        <name>Ca(2+)</name>
        <dbReference type="ChEBI" id="CHEBI:29108"/>
    </cofactor>
    <text evidence="5">Binds 1 Ca(2+) ion per subunit.</text>
</comment>
<keyword evidence="8" id="KW-0443">Lipid metabolism</keyword>
<evidence type="ECO:0000313" key="10">
    <source>
        <dbReference type="EMBL" id="TRY65581.1"/>
    </source>
</evidence>
<evidence type="ECO:0000256" key="4">
    <source>
        <dbReference type="PIRSR" id="PIRSR601211-1"/>
    </source>
</evidence>
<dbReference type="PRINTS" id="PR00389">
    <property type="entry name" value="PHPHLIPASEA2"/>
</dbReference>
<feature type="disulfide bond" evidence="6">
    <location>
        <begin position="84"/>
        <end position="114"/>
    </location>
</feature>
<keyword evidence="3 6" id="KW-1015">Disulfide bond</keyword>
<dbReference type="GO" id="GO:0006644">
    <property type="term" value="P:phospholipid metabolic process"/>
    <property type="evidence" value="ECO:0007669"/>
    <property type="project" value="InterPro"/>
</dbReference>
<evidence type="ECO:0000256" key="7">
    <source>
        <dbReference type="RuleBase" id="RU003654"/>
    </source>
</evidence>
<dbReference type="SMART" id="SM00085">
    <property type="entry name" value="PA2c"/>
    <property type="match status" value="1"/>
</dbReference>
<feature type="disulfide bond" evidence="6">
    <location>
        <begin position="67"/>
        <end position="128"/>
    </location>
</feature>
<comment type="caution">
    <text evidence="10">The sequence shown here is derived from an EMBL/GenBank/DDBJ whole genome shotgun (WGS) entry which is preliminary data.</text>
</comment>
<keyword evidence="11" id="KW-1185">Reference proteome</keyword>
<dbReference type="GO" id="GO:0016042">
    <property type="term" value="P:lipid catabolic process"/>
    <property type="evidence" value="ECO:0007669"/>
    <property type="project" value="InterPro"/>
</dbReference>
<comment type="subcellular location">
    <subcellularLocation>
        <location evidence="1 8">Secreted</location>
    </subcellularLocation>
</comment>
<name>A0A553NJH2_9TELE</name>
<comment type="similarity">
    <text evidence="7">Belongs to the phospholipase A2 family.</text>
</comment>
<dbReference type="PROSITE" id="PS00119">
    <property type="entry name" value="PA2_ASP"/>
    <property type="match status" value="1"/>
</dbReference>
<keyword evidence="8" id="KW-0378">Hydrolase</keyword>
<evidence type="ECO:0000256" key="2">
    <source>
        <dbReference type="ARBA" id="ARBA00022525"/>
    </source>
</evidence>
<dbReference type="SUPFAM" id="SSF48619">
    <property type="entry name" value="Phospholipase A2, PLA2"/>
    <property type="match status" value="1"/>
</dbReference>
<dbReference type="CDD" id="cd00125">
    <property type="entry name" value="PLA2c"/>
    <property type="match status" value="1"/>
</dbReference>
<evidence type="ECO:0000256" key="8">
    <source>
        <dbReference type="RuleBase" id="RU361236"/>
    </source>
</evidence>
<feature type="disulfide bond" evidence="6">
    <location>
        <begin position="52"/>
        <end position="68"/>
    </location>
</feature>
<dbReference type="EMBL" id="SRMA01026904">
    <property type="protein sequence ID" value="TRY65581.1"/>
    <property type="molecule type" value="Genomic_DNA"/>
</dbReference>
<dbReference type="AlphaFoldDB" id="A0A553NJH2"/>
<dbReference type="PROSITE" id="PS00118">
    <property type="entry name" value="PA2_HIS"/>
    <property type="match status" value="1"/>
</dbReference>
<dbReference type="InterPro" id="IPR033112">
    <property type="entry name" value="PLA2_Asp_AS"/>
</dbReference>
<comment type="catalytic activity">
    <reaction evidence="8">
        <text>a 1,2-diacyl-sn-glycero-3-phosphocholine + H2O = a 1-acyl-sn-glycero-3-phosphocholine + a fatty acid + H(+)</text>
        <dbReference type="Rhea" id="RHEA:15801"/>
        <dbReference type="ChEBI" id="CHEBI:15377"/>
        <dbReference type="ChEBI" id="CHEBI:15378"/>
        <dbReference type="ChEBI" id="CHEBI:28868"/>
        <dbReference type="ChEBI" id="CHEBI:57643"/>
        <dbReference type="ChEBI" id="CHEBI:58168"/>
        <dbReference type="EC" id="3.1.1.4"/>
    </reaction>
</comment>
<dbReference type="OrthoDB" id="5841574at2759"/>
<organism evidence="10 11">
    <name type="scientific">Danionella cerebrum</name>
    <dbReference type="NCBI Taxonomy" id="2873325"/>
    <lineage>
        <taxon>Eukaryota</taxon>
        <taxon>Metazoa</taxon>
        <taxon>Chordata</taxon>
        <taxon>Craniata</taxon>
        <taxon>Vertebrata</taxon>
        <taxon>Euteleostomi</taxon>
        <taxon>Actinopterygii</taxon>
        <taxon>Neopterygii</taxon>
        <taxon>Teleostei</taxon>
        <taxon>Ostariophysi</taxon>
        <taxon>Cypriniformes</taxon>
        <taxon>Danionidae</taxon>
        <taxon>Danioninae</taxon>
        <taxon>Danionella</taxon>
    </lineage>
</organism>
<dbReference type="EC" id="3.1.1.4" evidence="8"/>
<feature type="disulfide bond" evidence="6">
    <location>
        <begin position="107"/>
        <end position="119"/>
    </location>
</feature>
<dbReference type="Pfam" id="PF00068">
    <property type="entry name" value="Phospholip_A2_1"/>
    <property type="match status" value="1"/>
</dbReference>
<feature type="domain" description="Phospholipase A2-like central" evidence="9">
    <location>
        <begin position="24"/>
        <end position="147"/>
    </location>
</feature>
<feature type="binding site" evidence="5">
    <location>
        <position position="51"/>
    </location>
    <ligand>
        <name>Ca(2+)</name>
        <dbReference type="ChEBI" id="CHEBI:29108"/>
    </ligand>
</feature>
<dbReference type="Gene3D" id="1.20.90.10">
    <property type="entry name" value="Phospholipase A2 domain"/>
    <property type="match status" value="1"/>
</dbReference>
<feature type="binding site" evidence="5">
    <location>
        <position position="55"/>
    </location>
    <ligand>
        <name>Ca(2+)</name>
        <dbReference type="ChEBI" id="CHEBI:29108"/>
    </ligand>
</feature>
<keyword evidence="5" id="KW-0479">Metal-binding</keyword>
<dbReference type="GO" id="GO:0005509">
    <property type="term" value="F:calcium ion binding"/>
    <property type="evidence" value="ECO:0007669"/>
    <property type="project" value="InterPro"/>
</dbReference>
<dbReference type="GO" id="GO:0005543">
    <property type="term" value="F:phospholipid binding"/>
    <property type="evidence" value="ECO:0007669"/>
    <property type="project" value="TreeGrafter"/>
</dbReference>
<dbReference type="InterPro" id="IPR016090">
    <property type="entry name" value="PLA2-like_dom"/>
</dbReference>
<feature type="binding site" evidence="5">
    <location>
        <position position="53"/>
    </location>
    <ligand>
        <name>Ca(2+)</name>
        <dbReference type="ChEBI" id="CHEBI:29108"/>
    </ligand>
</feature>
<feature type="active site" evidence="4">
    <location>
        <position position="71"/>
    </location>
</feature>
<proteinExistence type="inferred from homology"/>
<protein>
    <recommendedName>
        <fullName evidence="8">Phospholipase A2</fullName>
        <ecNumber evidence="8">3.1.1.4</ecNumber>
    </recommendedName>
</protein>
<evidence type="ECO:0000256" key="3">
    <source>
        <dbReference type="ARBA" id="ARBA00023157"/>
    </source>
</evidence>
<feature type="disulfide bond" evidence="6">
    <location>
        <begin position="50"/>
        <end position="146"/>
    </location>
</feature>
<dbReference type="InterPro" id="IPR036444">
    <property type="entry name" value="PLipase_A2_dom_sf"/>
</dbReference>
<reference evidence="10 11" key="1">
    <citation type="journal article" date="2019" name="Sci. Data">
        <title>Hybrid genome assembly and annotation of Danionella translucida.</title>
        <authorList>
            <person name="Kadobianskyi M."/>
            <person name="Schulze L."/>
            <person name="Schuelke M."/>
            <person name="Judkewitz B."/>
        </authorList>
    </citation>
    <scope>NUCLEOTIDE SEQUENCE [LARGE SCALE GENOMIC DNA]</scope>
    <source>
        <strain evidence="10 11">Bolton</strain>
    </source>
</reference>
<sequence length="176" mass="19364">MDNNIILLITAVTLPGAHLFSTKHLLQLESMIEYMIPDSSPLVQFADYGCFCGLGGQGTPVDQLDQCCFTHDGCYYQARHLESCSGFEPPYTIIYDYSWDEINKITCLASNDACAMFVCQCDKNAAECFALAPYNSSNVNLPSSLCSSAPREKSSFSIMITIFTLALTICLAHIHS</sequence>
<dbReference type="GO" id="GO:0005576">
    <property type="term" value="C:extracellular region"/>
    <property type="evidence" value="ECO:0007669"/>
    <property type="project" value="UniProtKB-SubCell"/>
</dbReference>
<evidence type="ECO:0000256" key="5">
    <source>
        <dbReference type="PIRSR" id="PIRSR601211-2"/>
    </source>
</evidence>
<feature type="active site" evidence="4">
    <location>
        <position position="122"/>
    </location>
</feature>
<gene>
    <name evidence="10" type="ORF">DNTS_015192</name>
</gene>
<dbReference type="STRING" id="623744.A0A553NJH2"/>
<evidence type="ECO:0000256" key="1">
    <source>
        <dbReference type="ARBA" id="ARBA00004613"/>
    </source>
</evidence>
<dbReference type="GO" id="GO:0047498">
    <property type="term" value="F:calcium-dependent phospholipase A2 activity"/>
    <property type="evidence" value="ECO:0007669"/>
    <property type="project" value="TreeGrafter"/>
</dbReference>
<feature type="disulfide bond" evidence="6">
    <location>
        <begin position="74"/>
        <end position="121"/>
    </location>
</feature>